<dbReference type="EMBL" id="JAUSRA010000001">
    <property type="protein sequence ID" value="MDP9798425.1"/>
    <property type="molecule type" value="Genomic_DNA"/>
</dbReference>
<dbReference type="Proteomes" id="UP001240984">
    <property type="component" value="Unassembled WGS sequence"/>
</dbReference>
<keyword evidence="2" id="KW-1185">Reference proteome</keyword>
<name>A0ABT9N3Z3_9ACTN</name>
<gene>
    <name evidence="1" type="ORF">J2S43_006937</name>
</gene>
<protein>
    <recommendedName>
        <fullName evidence="3">Apea-like HEPN domain-containing protein</fullName>
    </recommendedName>
</protein>
<sequence length="111" mass="12365">MNHDALYTPTSTVRSRQIPGGLKSLKQESIGQAGRRVVSVLGERQYFERDAKRFFSECYSMRSALVHGNEKRPAWEIVNVAASHLQMMVGDLLGRELLGVTDAVSQSVEVD</sequence>
<evidence type="ECO:0000313" key="2">
    <source>
        <dbReference type="Proteomes" id="UP001240984"/>
    </source>
</evidence>
<proteinExistence type="predicted"/>
<organism evidence="1 2">
    <name type="scientific">Catenuloplanes nepalensis</name>
    <dbReference type="NCBI Taxonomy" id="587533"/>
    <lineage>
        <taxon>Bacteria</taxon>
        <taxon>Bacillati</taxon>
        <taxon>Actinomycetota</taxon>
        <taxon>Actinomycetes</taxon>
        <taxon>Micromonosporales</taxon>
        <taxon>Micromonosporaceae</taxon>
        <taxon>Catenuloplanes</taxon>
    </lineage>
</organism>
<accession>A0ABT9N3Z3</accession>
<evidence type="ECO:0008006" key="3">
    <source>
        <dbReference type="Google" id="ProtNLM"/>
    </source>
</evidence>
<dbReference type="RefSeq" id="WP_306836315.1">
    <property type="nucleotide sequence ID" value="NZ_JAUSRA010000001.1"/>
</dbReference>
<evidence type="ECO:0000313" key="1">
    <source>
        <dbReference type="EMBL" id="MDP9798425.1"/>
    </source>
</evidence>
<comment type="caution">
    <text evidence="1">The sequence shown here is derived from an EMBL/GenBank/DDBJ whole genome shotgun (WGS) entry which is preliminary data.</text>
</comment>
<reference evidence="1 2" key="1">
    <citation type="submission" date="2023-07" db="EMBL/GenBank/DDBJ databases">
        <title>Sequencing the genomes of 1000 actinobacteria strains.</title>
        <authorList>
            <person name="Klenk H.-P."/>
        </authorList>
    </citation>
    <scope>NUCLEOTIDE SEQUENCE [LARGE SCALE GENOMIC DNA]</scope>
    <source>
        <strain evidence="1 2">DSM 44710</strain>
    </source>
</reference>